<keyword evidence="1" id="KW-0472">Membrane</keyword>
<organism evidence="2 3">
    <name type="scientific">Hymenobacter koreensis</name>
    <dbReference type="NCBI Taxonomy" id="1084523"/>
    <lineage>
        <taxon>Bacteria</taxon>
        <taxon>Pseudomonadati</taxon>
        <taxon>Bacteroidota</taxon>
        <taxon>Cytophagia</taxon>
        <taxon>Cytophagales</taxon>
        <taxon>Hymenobacteraceae</taxon>
        <taxon>Hymenobacter</taxon>
    </lineage>
</organism>
<dbReference type="Proteomes" id="UP001500454">
    <property type="component" value="Unassembled WGS sequence"/>
</dbReference>
<evidence type="ECO:0000313" key="3">
    <source>
        <dbReference type="Proteomes" id="UP001500454"/>
    </source>
</evidence>
<evidence type="ECO:0000256" key="1">
    <source>
        <dbReference type="SAM" id="Phobius"/>
    </source>
</evidence>
<proteinExistence type="predicted"/>
<accession>A0ABP8J9R0</accession>
<dbReference type="EMBL" id="BAABHA010000010">
    <property type="protein sequence ID" value="GAA4387420.1"/>
    <property type="molecule type" value="Genomic_DNA"/>
</dbReference>
<feature type="transmembrane region" description="Helical" evidence="1">
    <location>
        <begin position="51"/>
        <end position="71"/>
    </location>
</feature>
<gene>
    <name evidence="2" type="ORF">GCM10023186_33040</name>
</gene>
<keyword evidence="3" id="KW-1185">Reference proteome</keyword>
<keyword evidence="1" id="KW-1133">Transmembrane helix</keyword>
<feature type="transmembrane region" description="Helical" evidence="1">
    <location>
        <begin position="6"/>
        <end position="24"/>
    </location>
</feature>
<sequence>MNVISTIWGVVVLLLTILALFPFLGWANWFILVLAVIGVIIGAFGKQKTGLILNGIAIVIASIRLIIGGGII</sequence>
<feature type="transmembrane region" description="Helical" evidence="1">
    <location>
        <begin position="29"/>
        <end position="45"/>
    </location>
</feature>
<reference evidence="3" key="1">
    <citation type="journal article" date="2019" name="Int. J. Syst. Evol. Microbiol.">
        <title>The Global Catalogue of Microorganisms (GCM) 10K type strain sequencing project: providing services to taxonomists for standard genome sequencing and annotation.</title>
        <authorList>
            <consortium name="The Broad Institute Genomics Platform"/>
            <consortium name="The Broad Institute Genome Sequencing Center for Infectious Disease"/>
            <person name="Wu L."/>
            <person name="Ma J."/>
        </authorList>
    </citation>
    <scope>NUCLEOTIDE SEQUENCE [LARGE SCALE GENOMIC DNA]</scope>
    <source>
        <strain evidence="3">JCM 17924</strain>
    </source>
</reference>
<protein>
    <submittedName>
        <fullName evidence="2">Uncharacterized protein</fullName>
    </submittedName>
</protein>
<dbReference type="RefSeq" id="WP_345226088.1">
    <property type="nucleotide sequence ID" value="NZ_BAABHA010000010.1"/>
</dbReference>
<comment type="caution">
    <text evidence="2">The sequence shown here is derived from an EMBL/GenBank/DDBJ whole genome shotgun (WGS) entry which is preliminary data.</text>
</comment>
<name>A0ABP8J9R0_9BACT</name>
<keyword evidence="1" id="KW-0812">Transmembrane</keyword>
<evidence type="ECO:0000313" key="2">
    <source>
        <dbReference type="EMBL" id="GAA4387420.1"/>
    </source>
</evidence>